<evidence type="ECO:0000256" key="2">
    <source>
        <dbReference type="ARBA" id="ARBA00022801"/>
    </source>
</evidence>
<dbReference type="STRING" id="1399860.A0A2C5YG65"/>
<dbReference type="PROSITE" id="PS01173">
    <property type="entry name" value="LIPASE_GDXG_HIS"/>
    <property type="match status" value="1"/>
</dbReference>
<comment type="similarity">
    <text evidence="1">Belongs to the 'GDXG' lipolytic enzyme family.</text>
</comment>
<dbReference type="PANTHER" id="PTHR48081">
    <property type="entry name" value="AB HYDROLASE SUPERFAMILY PROTEIN C4A8.06C"/>
    <property type="match status" value="1"/>
</dbReference>
<dbReference type="InterPro" id="IPR013094">
    <property type="entry name" value="AB_hydrolase_3"/>
</dbReference>
<dbReference type="EMBL" id="NJET01000012">
    <property type="protein sequence ID" value="PHH65974.1"/>
    <property type="molecule type" value="Genomic_DNA"/>
</dbReference>
<evidence type="ECO:0000259" key="3">
    <source>
        <dbReference type="Pfam" id="PF07859"/>
    </source>
</evidence>
<keyword evidence="2" id="KW-0378">Hydrolase</keyword>
<protein>
    <recommendedName>
        <fullName evidence="3">Alpha/beta hydrolase fold-3 domain-containing protein</fullName>
    </recommendedName>
</protein>
<dbReference type="OrthoDB" id="5354320at2759"/>
<dbReference type="SUPFAM" id="SSF53474">
    <property type="entry name" value="alpha/beta-Hydrolases"/>
    <property type="match status" value="1"/>
</dbReference>
<organism evidence="4 5">
    <name type="scientific">Ophiocordyceps australis</name>
    <dbReference type="NCBI Taxonomy" id="1399860"/>
    <lineage>
        <taxon>Eukaryota</taxon>
        <taxon>Fungi</taxon>
        <taxon>Dikarya</taxon>
        <taxon>Ascomycota</taxon>
        <taxon>Pezizomycotina</taxon>
        <taxon>Sordariomycetes</taxon>
        <taxon>Hypocreomycetidae</taxon>
        <taxon>Hypocreales</taxon>
        <taxon>Ophiocordycipitaceae</taxon>
        <taxon>Ophiocordyceps</taxon>
    </lineage>
</organism>
<dbReference type="Gene3D" id="3.40.50.1820">
    <property type="entry name" value="alpha/beta hydrolase"/>
    <property type="match status" value="1"/>
</dbReference>
<dbReference type="InterPro" id="IPR029058">
    <property type="entry name" value="AB_hydrolase_fold"/>
</dbReference>
<dbReference type="Proteomes" id="UP000226192">
    <property type="component" value="Unassembled WGS sequence"/>
</dbReference>
<dbReference type="PANTHER" id="PTHR48081:SF25">
    <property type="entry name" value="PUTATIVE (AFU_ORTHOLOGUE AFUA_3G11560)-RELATED"/>
    <property type="match status" value="1"/>
</dbReference>
<evidence type="ECO:0000256" key="1">
    <source>
        <dbReference type="ARBA" id="ARBA00010515"/>
    </source>
</evidence>
<reference evidence="4 5" key="1">
    <citation type="submission" date="2017-06" db="EMBL/GenBank/DDBJ databases">
        <title>Ant-infecting Ophiocordyceps genomes reveal a high diversity of potential behavioral manipulation genes and a possible major role for enterotoxins.</title>
        <authorList>
            <person name="De Bekker C."/>
            <person name="Evans H.C."/>
            <person name="Brachmann A."/>
            <person name="Hughes D.P."/>
        </authorList>
    </citation>
    <scope>NUCLEOTIDE SEQUENCE [LARGE SCALE GENOMIC DNA]</scope>
    <source>
        <strain evidence="4 5">Map64</strain>
    </source>
</reference>
<evidence type="ECO:0000313" key="5">
    <source>
        <dbReference type="Proteomes" id="UP000226192"/>
    </source>
</evidence>
<gene>
    <name evidence="4" type="ORF">CDD81_922</name>
</gene>
<evidence type="ECO:0000313" key="4">
    <source>
        <dbReference type="EMBL" id="PHH65974.1"/>
    </source>
</evidence>
<dbReference type="Pfam" id="PF07859">
    <property type="entry name" value="Abhydrolase_3"/>
    <property type="match status" value="1"/>
</dbReference>
<sequence>MADIAGQAPPEVAAEKPHVAQSSKLKMVRLLLPKLPLMLRVTVAHMLNLSETAPYLDLRSDLIVSVIRAFVQPNPSRPYTISSVQRRSLQIQGIPDKSWISTYVSLPPPESGAKDAVERAIYSLWESRPDDQVAAKLDMPEYAHVEGEWTGYRGGNMPRAALSKMSEKAKYDGMTRECSQPTTILYFHGGAYYLFDPAFYRPSCKKLAKLTGGRCYSVRYRLAPKHAFPAALLDAFVSYLTLLYPPRDAYHDAVSPNHIVLSGDSAGGNLSLALLQLILELRRLDQSVEWQGEPRKVPIPAGVTCNSPWVDITGSSPPAQGDEPALFDYLPKATLIAKAQLLPCPIWPASPPRRFLYTSEYLASHPLVSPITARSWAGSPPIWMCTGWELLQYEDRFMAKKLVADGVPVVFEEYEAMPHVFAMVLPQNPAARLCFDRWTAFIRAVAEDAPPAQSSATLFKAKTLCEEPLRFDNLSDISLAEVCDRVRRSARERPEPQVLAKL</sequence>
<name>A0A2C5YG65_9HYPO</name>
<dbReference type="InterPro" id="IPR002168">
    <property type="entry name" value="Lipase_GDXG_HIS_AS"/>
</dbReference>
<dbReference type="GO" id="GO:0016787">
    <property type="term" value="F:hydrolase activity"/>
    <property type="evidence" value="ECO:0007669"/>
    <property type="project" value="UniProtKB-KW"/>
</dbReference>
<feature type="domain" description="Alpha/beta hydrolase fold-3" evidence="3">
    <location>
        <begin position="184"/>
        <end position="422"/>
    </location>
</feature>
<comment type="caution">
    <text evidence="4">The sequence shown here is derived from an EMBL/GenBank/DDBJ whole genome shotgun (WGS) entry which is preliminary data.</text>
</comment>
<dbReference type="AlphaFoldDB" id="A0A2C5YG65"/>
<keyword evidence="5" id="KW-1185">Reference proteome</keyword>
<accession>A0A2C5YG65</accession>
<proteinExistence type="inferred from homology"/>
<dbReference type="InterPro" id="IPR050300">
    <property type="entry name" value="GDXG_lipolytic_enzyme"/>
</dbReference>